<feature type="signal peptide" evidence="1">
    <location>
        <begin position="1"/>
        <end position="20"/>
    </location>
</feature>
<feature type="chain" id="PRO_5014133503" evidence="1">
    <location>
        <begin position="21"/>
        <end position="158"/>
    </location>
</feature>
<keyword evidence="1" id="KW-0732">Signal</keyword>
<dbReference type="OrthoDB" id="9382584at2759"/>
<keyword evidence="3" id="KW-1185">Reference proteome</keyword>
<dbReference type="EMBL" id="KZ506414">
    <property type="protein sequence ID" value="PKU39776.1"/>
    <property type="molecule type" value="Genomic_DNA"/>
</dbReference>
<accession>A0A2I0U121</accession>
<dbReference type="Proteomes" id="UP000233556">
    <property type="component" value="Unassembled WGS sequence"/>
</dbReference>
<evidence type="ECO:0000313" key="2">
    <source>
        <dbReference type="EMBL" id="PKU39776.1"/>
    </source>
</evidence>
<sequence length="158" mass="18297">MTSLDLLAMLFLMHPRRPLAILATRAHCCLMVNLLSTRIPRDDIQNELSITYPGKTIMEKNLLETMLRYMDDREVIQDSPHGFTKGKCCLTNLVAFCDRVPRVDKGKATDVIYLDFFKSFDTVPHNILLSKLERYGFDGWTVQRMRNWLDCLMSSSMT</sequence>
<name>A0A2I0U121_LIMLA</name>
<protein>
    <submittedName>
        <fullName evidence="2">Rna-directed dna polymerase from mobile element jockey-like</fullName>
    </submittedName>
</protein>
<reference evidence="3" key="1">
    <citation type="submission" date="2017-11" db="EMBL/GenBank/DDBJ databases">
        <authorList>
            <person name="Lima N.C."/>
            <person name="Parody-Merino A.M."/>
            <person name="Battley P.F."/>
            <person name="Fidler A.E."/>
            <person name="Prosdocimi F."/>
        </authorList>
    </citation>
    <scope>NUCLEOTIDE SEQUENCE [LARGE SCALE GENOMIC DNA]</scope>
</reference>
<keyword evidence="2" id="KW-0695">RNA-directed DNA polymerase</keyword>
<dbReference type="AlphaFoldDB" id="A0A2I0U121"/>
<proteinExistence type="predicted"/>
<dbReference type="PANTHER" id="PTHR33332">
    <property type="entry name" value="REVERSE TRANSCRIPTASE DOMAIN-CONTAINING PROTEIN"/>
    <property type="match status" value="1"/>
</dbReference>
<evidence type="ECO:0000313" key="3">
    <source>
        <dbReference type="Proteomes" id="UP000233556"/>
    </source>
</evidence>
<evidence type="ECO:0000256" key="1">
    <source>
        <dbReference type="SAM" id="SignalP"/>
    </source>
</evidence>
<keyword evidence="2" id="KW-0808">Transferase</keyword>
<organism evidence="2 3">
    <name type="scientific">Limosa lapponica baueri</name>
    <dbReference type="NCBI Taxonomy" id="1758121"/>
    <lineage>
        <taxon>Eukaryota</taxon>
        <taxon>Metazoa</taxon>
        <taxon>Chordata</taxon>
        <taxon>Craniata</taxon>
        <taxon>Vertebrata</taxon>
        <taxon>Euteleostomi</taxon>
        <taxon>Archelosauria</taxon>
        <taxon>Archosauria</taxon>
        <taxon>Dinosauria</taxon>
        <taxon>Saurischia</taxon>
        <taxon>Theropoda</taxon>
        <taxon>Coelurosauria</taxon>
        <taxon>Aves</taxon>
        <taxon>Neognathae</taxon>
        <taxon>Neoaves</taxon>
        <taxon>Charadriiformes</taxon>
        <taxon>Scolopacidae</taxon>
        <taxon>Limosa</taxon>
    </lineage>
</organism>
<keyword evidence="2" id="KW-0548">Nucleotidyltransferase</keyword>
<dbReference type="GO" id="GO:0003964">
    <property type="term" value="F:RNA-directed DNA polymerase activity"/>
    <property type="evidence" value="ECO:0007669"/>
    <property type="project" value="UniProtKB-KW"/>
</dbReference>
<reference evidence="3" key="2">
    <citation type="submission" date="2017-12" db="EMBL/GenBank/DDBJ databases">
        <title>Genome sequence of the Bar-tailed Godwit (Limosa lapponica baueri).</title>
        <authorList>
            <person name="Lima N.C.B."/>
            <person name="Parody-Merino A.M."/>
            <person name="Battley P.F."/>
            <person name="Fidler A.E."/>
            <person name="Prosdocimi F."/>
        </authorList>
    </citation>
    <scope>NUCLEOTIDE SEQUENCE [LARGE SCALE GENOMIC DNA]</scope>
</reference>
<gene>
    <name evidence="2" type="ORF">llap_9920</name>
</gene>